<dbReference type="Proteomes" id="UP000010445">
    <property type="component" value="Unassembled WGS sequence"/>
</dbReference>
<protein>
    <submittedName>
        <fullName evidence="1">Uncharacterized protein</fullName>
    </submittedName>
</protein>
<gene>
    <name evidence="1" type="ORF">HMPREF9997_01990</name>
</gene>
<dbReference type="AlphaFoldDB" id="L1MDC4"/>
<accession>L1MDC4</accession>
<evidence type="ECO:0000313" key="1">
    <source>
        <dbReference type="EMBL" id="EKX89222.1"/>
    </source>
</evidence>
<sequence length="59" mass="6793">MNTVSANACIEKGLSLGTETGCFRTWQWTYMTSMYGKHVKCAYLQAEKHPIFVPEHKHM</sequence>
<name>L1MDC4_9CORY</name>
<organism evidence="1 2">
    <name type="scientific">Corynebacterium durum F0235</name>
    <dbReference type="NCBI Taxonomy" id="1035195"/>
    <lineage>
        <taxon>Bacteria</taxon>
        <taxon>Bacillati</taxon>
        <taxon>Actinomycetota</taxon>
        <taxon>Actinomycetes</taxon>
        <taxon>Mycobacteriales</taxon>
        <taxon>Corynebacteriaceae</taxon>
        <taxon>Corynebacterium</taxon>
    </lineage>
</organism>
<evidence type="ECO:0000313" key="2">
    <source>
        <dbReference type="Proteomes" id="UP000010445"/>
    </source>
</evidence>
<dbReference type="EMBL" id="AMEM01000025">
    <property type="protein sequence ID" value="EKX89222.1"/>
    <property type="molecule type" value="Genomic_DNA"/>
</dbReference>
<dbReference type="HOGENOM" id="CLU_2952577_0_0_11"/>
<proteinExistence type="predicted"/>
<comment type="caution">
    <text evidence="1">The sequence shown here is derived from an EMBL/GenBank/DDBJ whole genome shotgun (WGS) entry which is preliminary data.</text>
</comment>
<keyword evidence="2" id="KW-1185">Reference proteome</keyword>
<reference evidence="1 2" key="1">
    <citation type="submission" date="2012-05" db="EMBL/GenBank/DDBJ databases">
        <authorList>
            <person name="Weinstock G."/>
            <person name="Sodergren E."/>
            <person name="Lobos E.A."/>
            <person name="Fulton L."/>
            <person name="Fulton R."/>
            <person name="Courtney L."/>
            <person name="Fronick C."/>
            <person name="O'Laughlin M."/>
            <person name="Godfrey J."/>
            <person name="Wilson R.M."/>
            <person name="Miner T."/>
            <person name="Farmer C."/>
            <person name="Delehaunty K."/>
            <person name="Cordes M."/>
            <person name="Minx P."/>
            <person name="Tomlinson C."/>
            <person name="Chen J."/>
            <person name="Wollam A."/>
            <person name="Pepin K.H."/>
            <person name="Bhonagiri V."/>
            <person name="Zhang X."/>
            <person name="Suruliraj S."/>
            <person name="Warren W."/>
            <person name="Mitreva M."/>
            <person name="Mardis E.R."/>
            <person name="Wilson R.K."/>
        </authorList>
    </citation>
    <scope>NUCLEOTIDE SEQUENCE [LARGE SCALE GENOMIC DNA]</scope>
    <source>
        <strain evidence="1 2">F0235</strain>
    </source>
</reference>